<dbReference type="SUPFAM" id="SSF51735">
    <property type="entry name" value="NAD(P)-binding Rossmann-fold domains"/>
    <property type="match status" value="1"/>
</dbReference>
<dbReference type="PANTHER" id="PTHR11092">
    <property type="entry name" value="SUGAR NUCLEOTIDE EPIMERASE RELATED"/>
    <property type="match status" value="1"/>
</dbReference>
<name>A0A7Z1ADV2_9GAMM</name>
<evidence type="ECO:0000259" key="2">
    <source>
        <dbReference type="Pfam" id="PF01370"/>
    </source>
</evidence>
<dbReference type="InterPro" id="IPR001509">
    <property type="entry name" value="Epimerase_deHydtase"/>
</dbReference>
<comment type="similarity">
    <text evidence="1">Belongs to the NAD(P)-dependent epimerase/dehydratase family. SDR39U1 subfamily.</text>
</comment>
<dbReference type="Pfam" id="PF01370">
    <property type="entry name" value="Epimerase"/>
    <property type="match status" value="1"/>
</dbReference>
<sequence>MNIAISGSTGFIGTHLSRMLRNQGHTVIPVGRRNFNSGTRHLSTLVDGCDAVINLAGAPINRRWTSGYKRTLIASRVETTRMLVDAISQTSKRPKTFISTSGMGAFTSDGRYTERDVANAADFLGELSFDWESAAWEAETLGMRVVVFRLSLVLGADGGLMKQVLLPFRLGLGGPVASGEQHFSWIHVDDLVNAYLMALDNRNCKGIYHLAAPNPVNNLAFTRILGKVLNRPTPLRVPTALLKVMYGEGAEAMTSGQCIVSERLAETGFKFRYPNLDGAIRAIVKASAGNRSLIDLIDSRG</sequence>
<feature type="domain" description="DUF1731" evidence="3">
    <location>
        <begin position="237"/>
        <end position="283"/>
    </location>
</feature>
<dbReference type="PANTHER" id="PTHR11092:SF0">
    <property type="entry name" value="EPIMERASE FAMILY PROTEIN SDR39U1"/>
    <property type="match status" value="1"/>
</dbReference>
<dbReference type="NCBIfam" id="TIGR01777">
    <property type="entry name" value="yfcH"/>
    <property type="match status" value="1"/>
</dbReference>
<accession>A0A7Z1ADV2</accession>
<feature type="domain" description="NAD-dependent epimerase/dehydratase" evidence="2">
    <location>
        <begin position="3"/>
        <end position="207"/>
    </location>
</feature>
<keyword evidence="5" id="KW-1185">Reference proteome</keyword>
<protein>
    <submittedName>
        <fullName evidence="4">Epimerase family protein</fullName>
    </submittedName>
</protein>
<dbReference type="InterPro" id="IPR013549">
    <property type="entry name" value="DUF1731"/>
</dbReference>
<dbReference type="Gene3D" id="3.40.50.720">
    <property type="entry name" value="NAD(P)-binding Rossmann-like Domain"/>
    <property type="match status" value="1"/>
</dbReference>
<dbReference type="InterPro" id="IPR010099">
    <property type="entry name" value="SDR39U1"/>
</dbReference>
<organism evidence="4 5">
    <name type="scientific">Candidatus Thiodiazotropha endolucinida</name>
    <dbReference type="NCBI Taxonomy" id="1655433"/>
    <lineage>
        <taxon>Bacteria</taxon>
        <taxon>Pseudomonadati</taxon>
        <taxon>Pseudomonadota</taxon>
        <taxon>Gammaproteobacteria</taxon>
        <taxon>Chromatiales</taxon>
        <taxon>Sedimenticolaceae</taxon>
        <taxon>Candidatus Thiodiazotropha</taxon>
    </lineage>
</organism>
<evidence type="ECO:0000313" key="5">
    <source>
        <dbReference type="Proteomes" id="UP000094769"/>
    </source>
</evidence>
<evidence type="ECO:0000313" key="4">
    <source>
        <dbReference type="EMBL" id="ODJ86246.1"/>
    </source>
</evidence>
<dbReference type="EMBL" id="MARB01000025">
    <property type="protein sequence ID" value="ODJ86246.1"/>
    <property type="molecule type" value="Genomic_DNA"/>
</dbReference>
<gene>
    <name evidence="4" type="ORF">CODIS_35670</name>
</gene>
<reference evidence="4 5" key="1">
    <citation type="submission" date="2016-06" db="EMBL/GenBank/DDBJ databases">
        <title>Genome sequence of endosymbiont of Candidatus Endolucinida thiodiazotropha.</title>
        <authorList>
            <person name="Poehlein A."/>
            <person name="Koenig S."/>
            <person name="Heiden S.E."/>
            <person name="Thuermer A."/>
            <person name="Voget S."/>
            <person name="Daniel R."/>
            <person name="Markert S."/>
            <person name="Gros O."/>
            <person name="Schweder T."/>
        </authorList>
    </citation>
    <scope>NUCLEOTIDE SEQUENCE [LARGE SCALE GENOMIC DNA]</scope>
    <source>
        <strain evidence="4 5">COS</strain>
    </source>
</reference>
<dbReference type="Proteomes" id="UP000094769">
    <property type="component" value="Unassembled WGS sequence"/>
</dbReference>
<dbReference type="RefSeq" id="WP_069127347.1">
    <property type="nucleotide sequence ID" value="NZ_MARB01000025.1"/>
</dbReference>
<evidence type="ECO:0000259" key="3">
    <source>
        <dbReference type="Pfam" id="PF08338"/>
    </source>
</evidence>
<dbReference type="InterPro" id="IPR036291">
    <property type="entry name" value="NAD(P)-bd_dom_sf"/>
</dbReference>
<dbReference type="Pfam" id="PF08338">
    <property type="entry name" value="DUF1731"/>
    <property type="match status" value="1"/>
</dbReference>
<dbReference type="AlphaFoldDB" id="A0A7Z1ADV2"/>
<proteinExistence type="inferred from homology"/>
<evidence type="ECO:0000256" key="1">
    <source>
        <dbReference type="ARBA" id="ARBA00009353"/>
    </source>
</evidence>
<dbReference type="OrthoDB" id="9801773at2"/>
<comment type="caution">
    <text evidence="4">The sequence shown here is derived from an EMBL/GenBank/DDBJ whole genome shotgun (WGS) entry which is preliminary data.</text>
</comment>